<accession>A0A1N7KA78</accession>
<reference evidence="4" key="3">
    <citation type="submission" date="2017-01" db="EMBL/GenBank/DDBJ databases">
        <authorList>
            <person name="Varghese N."/>
            <person name="Submissions S."/>
        </authorList>
    </citation>
    <scope>NUCLEOTIDE SEQUENCE [LARGE SCALE GENOMIC DNA]</scope>
    <source>
        <strain evidence="4">DSM 21068</strain>
    </source>
</reference>
<name>A0A1N7KA78_9FLAO</name>
<evidence type="ECO:0000313" key="2">
    <source>
        <dbReference type="EMBL" id="PQA96422.1"/>
    </source>
</evidence>
<dbReference type="EMBL" id="FTOJ01000001">
    <property type="protein sequence ID" value="SIS58384.1"/>
    <property type="molecule type" value="Genomic_DNA"/>
</dbReference>
<evidence type="ECO:0000313" key="4">
    <source>
        <dbReference type="Proteomes" id="UP000186246"/>
    </source>
</evidence>
<keyword evidence="1" id="KW-1133">Transmembrane helix</keyword>
<dbReference type="RefSeq" id="WP_105170174.1">
    <property type="nucleotide sequence ID" value="NZ_FTOJ01000001.1"/>
</dbReference>
<dbReference type="AlphaFoldDB" id="A0A1N7KA78"/>
<dbReference type="OrthoDB" id="1275261at2"/>
<keyword evidence="1" id="KW-0472">Membrane</keyword>
<sequence>MSDIIFKKNKRKYFFIIILLVILIFFTLYFSILFLLNPSKYVYALMPNKTIVLLIGILGLLGCLILVYITTKSVFNKEFSIIINKDGLFIGIIQYSNKNIMWEDIKSIETISINNIKHIIIYINHVEKYENYEKGIQNFFLKNRVQRYGTPFVINTSALQDNVEDIAKLMNEYLIKFRRNKG</sequence>
<organism evidence="3 4">
    <name type="scientific">Chryseobacterium piscicola</name>
    <dbReference type="NCBI Taxonomy" id="551459"/>
    <lineage>
        <taxon>Bacteria</taxon>
        <taxon>Pseudomonadati</taxon>
        <taxon>Bacteroidota</taxon>
        <taxon>Flavobacteriia</taxon>
        <taxon>Flavobacteriales</taxon>
        <taxon>Weeksellaceae</taxon>
        <taxon>Chryseobacterium group</taxon>
        <taxon>Chryseobacterium</taxon>
    </lineage>
</organism>
<dbReference type="NCBIfam" id="NF041635">
    <property type="entry name" value="STM3941_fam"/>
    <property type="match status" value="1"/>
</dbReference>
<keyword evidence="5" id="KW-1185">Reference proteome</keyword>
<evidence type="ECO:0000313" key="3">
    <source>
        <dbReference type="EMBL" id="SIS58384.1"/>
    </source>
</evidence>
<dbReference type="InterPro" id="IPR048136">
    <property type="entry name" value="STM3941-like"/>
</dbReference>
<dbReference type="Proteomes" id="UP000238314">
    <property type="component" value="Unassembled WGS sequence"/>
</dbReference>
<keyword evidence="1" id="KW-0812">Transmembrane</keyword>
<dbReference type="Proteomes" id="UP000186246">
    <property type="component" value="Unassembled WGS sequence"/>
</dbReference>
<evidence type="ECO:0000313" key="5">
    <source>
        <dbReference type="Proteomes" id="UP000238314"/>
    </source>
</evidence>
<reference evidence="3" key="2">
    <citation type="submission" date="2017-01" db="EMBL/GenBank/DDBJ databases">
        <authorList>
            <person name="Mah S.A."/>
            <person name="Swanson W.J."/>
            <person name="Moy G.W."/>
            <person name="Vacquier V.D."/>
        </authorList>
    </citation>
    <scope>NUCLEOTIDE SEQUENCE [LARGE SCALE GENOMIC DNA]</scope>
    <source>
        <strain evidence="3">DSM 21068</strain>
    </source>
</reference>
<feature type="transmembrane region" description="Helical" evidence="1">
    <location>
        <begin position="51"/>
        <end position="69"/>
    </location>
</feature>
<evidence type="ECO:0000256" key="1">
    <source>
        <dbReference type="SAM" id="Phobius"/>
    </source>
</evidence>
<reference evidence="2 5" key="1">
    <citation type="submission" date="2016-11" db="EMBL/GenBank/DDBJ databases">
        <title>Whole genomes of Flavobacteriaceae.</title>
        <authorList>
            <person name="Stine C."/>
            <person name="Li C."/>
            <person name="Tadesse D."/>
        </authorList>
    </citation>
    <scope>NUCLEOTIDE SEQUENCE [LARGE SCALE GENOMIC DNA]</scope>
    <source>
        <strain evidence="2 5">DSM 21068</strain>
    </source>
</reference>
<gene>
    <name evidence="2" type="ORF">B0A70_04715</name>
    <name evidence="3" type="ORF">SAMN05421796_101408</name>
</gene>
<protein>
    <submittedName>
        <fullName evidence="3">Uncharacterized protein</fullName>
    </submittedName>
</protein>
<feature type="transmembrane region" description="Helical" evidence="1">
    <location>
        <begin position="12"/>
        <end position="36"/>
    </location>
</feature>
<proteinExistence type="predicted"/>
<dbReference type="EMBL" id="MUGO01000003">
    <property type="protein sequence ID" value="PQA96422.1"/>
    <property type="molecule type" value="Genomic_DNA"/>
</dbReference>